<keyword evidence="2" id="KW-0472">Membrane</keyword>
<feature type="domain" description="PPM-type phosphatase" evidence="3">
    <location>
        <begin position="786"/>
        <end position="1000"/>
    </location>
</feature>
<evidence type="ECO:0000256" key="2">
    <source>
        <dbReference type="SAM" id="Phobius"/>
    </source>
</evidence>
<keyword evidence="1 4" id="KW-0378">Hydrolase</keyword>
<keyword evidence="2" id="KW-1133">Transmembrane helix</keyword>
<dbReference type="OrthoDB" id="9807247at2"/>
<keyword evidence="2" id="KW-0812">Transmembrane</keyword>
<dbReference type="Pfam" id="PF13185">
    <property type="entry name" value="GAF_2"/>
    <property type="match status" value="2"/>
</dbReference>
<dbReference type="InterPro" id="IPR001932">
    <property type="entry name" value="PPM-type_phosphatase-like_dom"/>
</dbReference>
<sequence length="1009" mass="109423">MSPLFSTDNRGLLILLVALGGLAVGVIVTAAIFMRRRRSRRQLVERVVELEALMSAGRALVAAEMDLDALCALIAEQAGQVIDNRTFQVGLFEDDYYDIRYWTIDGQPQPVPQCFDLRADPAEMAHAGGLVGWVRDQQQPLLVGDFAREMDNLPARPTYHSASPPRSALFLPLISGGRALGIVAAQSQRPNHFSEQDLRRLTILANQAAAAIANAQLFVQERTRAAHLALVSRIAQQVNAAEDLDELLEQVVNLTCSTFGFHPVTVFGIDPVTDEIVVQACSVAELGPRAAPTAGNGNGPLRLPIGRGIVGKAVATRRTVIANSPEDDRLLHITSGLPPGVSFNSQSEIAIPLIVNNELLGVLDVQSAQIGAFGETEQIVLEALAAEVAGAVYKGQQLAREQQQAWVTTAELQVAEAIGRHDDRDEMLAAVARLAPILAGVDLCGYLLWDENAQGYYGAALVNAAGDEDETFADLELAIGDWGALDAVHVGREALSTAVVPAWLRRPRPGCLRLLPLLGGQGQNLGVMFVDLGFDATCPEGPSAGRTHHIAERLREELVQNIARQSAQALESAYLRTAQQEEAWVNTALLQVAEAVNSLTDLNEILDTIVRLVPLLVGVDSVFILVWDEDRQIFQAGPSYGVSAMGRGLVETLEIDRDEFLNMSPQLLSDFSLPRLPNAAYYTLRVPAWLEAVLNTATALSFPLVARGRLVGAKIVGLRRDRAGQAPFSARRVNILNGIAQQAATAVVNNQLYKESADRARLQQELDVAHTIQASFLPDGSPNIPGCSVATYWQAARQVGGDFYDFLPLNDDKWGVVIADVADKGVPAALFMALSRTILRTVAFNRDDPALVLMRTNEIIAREARSDLFVTVFYGIWDPATERFTYANAGHNPPLLLQPNGTFQPLPGHGLALGVLPETHMKSQSMALRPGETIILYTDGISEALNEDFDEFGLERLQVAARAAARRPAAEIVRHITDNIRDHTGQTPQFDDMTLIVLKRQSLKPGAQG</sequence>
<dbReference type="Gene3D" id="3.30.450.40">
    <property type="match status" value="4"/>
</dbReference>
<proteinExistence type="predicted"/>
<dbReference type="Gene3D" id="3.60.40.10">
    <property type="entry name" value="PPM-type phosphatase domain"/>
    <property type="match status" value="1"/>
</dbReference>
<dbReference type="GO" id="GO:0016791">
    <property type="term" value="F:phosphatase activity"/>
    <property type="evidence" value="ECO:0007669"/>
    <property type="project" value="TreeGrafter"/>
</dbReference>
<dbReference type="PROSITE" id="PS51746">
    <property type="entry name" value="PPM_2"/>
    <property type="match status" value="1"/>
</dbReference>
<dbReference type="SUPFAM" id="SSF81606">
    <property type="entry name" value="PP2C-like"/>
    <property type="match status" value="1"/>
</dbReference>
<dbReference type="Pfam" id="PF07228">
    <property type="entry name" value="SpoIIE"/>
    <property type="match status" value="1"/>
</dbReference>
<evidence type="ECO:0000313" key="4">
    <source>
        <dbReference type="EMBL" id="CUS03113.2"/>
    </source>
</evidence>
<dbReference type="InterPro" id="IPR052016">
    <property type="entry name" value="Bact_Sigma-Reg"/>
</dbReference>
<dbReference type="InterPro" id="IPR036457">
    <property type="entry name" value="PPM-type-like_dom_sf"/>
</dbReference>
<name>A0A170PFC4_9CHLR</name>
<dbReference type="EMBL" id="LN890655">
    <property type="protein sequence ID" value="CUS03113.2"/>
    <property type="molecule type" value="Genomic_DNA"/>
</dbReference>
<evidence type="ECO:0000256" key="1">
    <source>
        <dbReference type="ARBA" id="ARBA00022801"/>
    </source>
</evidence>
<organism evidence="4 5">
    <name type="scientific">Candidatus Promineifilum breve</name>
    <dbReference type="NCBI Taxonomy" id="1806508"/>
    <lineage>
        <taxon>Bacteria</taxon>
        <taxon>Bacillati</taxon>
        <taxon>Chloroflexota</taxon>
        <taxon>Ardenticatenia</taxon>
        <taxon>Candidatus Promineifilales</taxon>
        <taxon>Candidatus Promineifilaceae</taxon>
        <taxon>Candidatus Promineifilum</taxon>
    </lineage>
</organism>
<dbReference type="AlphaFoldDB" id="A0A170PFC4"/>
<dbReference type="EC" id="3.1.3.3" evidence="4"/>
<accession>A0A170PFC4</accession>
<dbReference type="KEGG" id="pbf:CFX0092_A1235"/>
<dbReference type="InterPro" id="IPR003018">
    <property type="entry name" value="GAF"/>
</dbReference>
<dbReference type="InterPro" id="IPR029016">
    <property type="entry name" value="GAF-like_dom_sf"/>
</dbReference>
<reference evidence="4" key="1">
    <citation type="submission" date="2016-01" db="EMBL/GenBank/DDBJ databases">
        <authorList>
            <person name="Mcilroy J.S."/>
            <person name="Karst M S."/>
            <person name="Albertsen M."/>
        </authorList>
    </citation>
    <scope>NUCLEOTIDE SEQUENCE</scope>
    <source>
        <strain evidence="4">Cfx-K</strain>
    </source>
</reference>
<dbReference type="Pfam" id="PF01590">
    <property type="entry name" value="GAF"/>
    <property type="match status" value="1"/>
</dbReference>
<protein>
    <submittedName>
        <fullName evidence="4">Phosphoserine phosphatase</fullName>
        <ecNumber evidence="4">3.1.3.3</ecNumber>
    </submittedName>
</protein>
<evidence type="ECO:0000259" key="3">
    <source>
        <dbReference type="PROSITE" id="PS51746"/>
    </source>
</evidence>
<dbReference type="Proteomes" id="UP000215027">
    <property type="component" value="Chromosome I"/>
</dbReference>
<keyword evidence="5" id="KW-1185">Reference proteome</keyword>
<dbReference type="SUPFAM" id="SSF55781">
    <property type="entry name" value="GAF domain-like"/>
    <property type="match status" value="4"/>
</dbReference>
<dbReference type="PANTHER" id="PTHR43156">
    <property type="entry name" value="STAGE II SPORULATION PROTEIN E-RELATED"/>
    <property type="match status" value="1"/>
</dbReference>
<gene>
    <name evidence="4" type="ORF">CFX0092_A1235</name>
</gene>
<dbReference type="PANTHER" id="PTHR43156:SF2">
    <property type="entry name" value="STAGE II SPORULATION PROTEIN E"/>
    <property type="match status" value="1"/>
</dbReference>
<dbReference type="SMART" id="SM00331">
    <property type="entry name" value="PP2C_SIG"/>
    <property type="match status" value="1"/>
</dbReference>
<feature type="transmembrane region" description="Helical" evidence="2">
    <location>
        <begin position="12"/>
        <end position="33"/>
    </location>
</feature>
<evidence type="ECO:0000313" key="5">
    <source>
        <dbReference type="Proteomes" id="UP000215027"/>
    </source>
</evidence>
<dbReference type="SMART" id="SM00065">
    <property type="entry name" value="GAF"/>
    <property type="match status" value="3"/>
</dbReference>
<dbReference type="RefSeq" id="WP_095042651.1">
    <property type="nucleotide sequence ID" value="NZ_LN890655.1"/>
</dbReference>